<dbReference type="GO" id="GO:0005737">
    <property type="term" value="C:cytoplasm"/>
    <property type="evidence" value="ECO:0007669"/>
    <property type="project" value="TreeGrafter"/>
</dbReference>
<dbReference type="PANTHER" id="PTHR21240">
    <property type="entry name" value="2-AMINO-3-CARBOXYLMUCONATE-6-SEMIALDEHYDE DECARBOXYLASE"/>
    <property type="match status" value="1"/>
</dbReference>
<protein>
    <recommendedName>
        <fullName evidence="3">Amidohydrolase-related domain-containing protein</fullName>
    </recommendedName>
</protein>
<evidence type="ECO:0000256" key="1">
    <source>
        <dbReference type="ARBA" id="ARBA00023239"/>
    </source>
</evidence>
<name>A0A0C2CV41_9BACT</name>
<organism evidence="4 5">
    <name type="scientific">Enhygromyxa salina</name>
    <dbReference type="NCBI Taxonomy" id="215803"/>
    <lineage>
        <taxon>Bacteria</taxon>
        <taxon>Pseudomonadati</taxon>
        <taxon>Myxococcota</taxon>
        <taxon>Polyangia</taxon>
        <taxon>Nannocystales</taxon>
        <taxon>Nannocystaceae</taxon>
        <taxon>Enhygromyxa</taxon>
    </lineage>
</organism>
<dbReference type="InterPro" id="IPR032465">
    <property type="entry name" value="ACMSD"/>
</dbReference>
<dbReference type="Pfam" id="PF04909">
    <property type="entry name" value="Amidohydro_2"/>
    <property type="match status" value="1"/>
</dbReference>
<comment type="caution">
    <text evidence="4">The sequence shown here is derived from an EMBL/GenBank/DDBJ whole genome shotgun (WGS) entry which is preliminary data.</text>
</comment>
<feature type="region of interest" description="Disordered" evidence="2">
    <location>
        <begin position="1"/>
        <end position="48"/>
    </location>
</feature>
<gene>
    <name evidence="4" type="ORF">DB30_02576</name>
</gene>
<dbReference type="Proteomes" id="UP000031599">
    <property type="component" value="Unassembled WGS sequence"/>
</dbReference>
<keyword evidence="1" id="KW-0456">Lyase</keyword>
<evidence type="ECO:0000313" key="5">
    <source>
        <dbReference type="Proteomes" id="UP000031599"/>
    </source>
</evidence>
<dbReference type="GO" id="GO:0016787">
    <property type="term" value="F:hydrolase activity"/>
    <property type="evidence" value="ECO:0007669"/>
    <property type="project" value="InterPro"/>
</dbReference>
<dbReference type="EMBL" id="JMCC02000188">
    <property type="protein sequence ID" value="KIG11732.1"/>
    <property type="molecule type" value="Genomic_DNA"/>
</dbReference>
<dbReference type="InterPro" id="IPR032466">
    <property type="entry name" value="Metal_Hydrolase"/>
</dbReference>
<dbReference type="GO" id="GO:0019748">
    <property type="term" value="P:secondary metabolic process"/>
    <property type="evidence" value="ECO:0007669"/>
    <property type="project" value="TreeGrafter"/>
</dbReference>
<feature type="domain" description="Amidohydrolase-related" evidence="3">
    <location>
        <begin position="54"/>
        <end position="344"/>
    </location>
</feature>
<accession>A0A0C2CV41</accession>
<dbReference type="SUPFAM" id="SSF51556">
    <property type="entry name" value="Metallo-dependent hydrolases"/>
    <property type="match status" value="1"/>
</dbReference>
<sequence length="353" mass="38068">MLLAGCQRGEPGSKPGSTPTPEAAASPERVNGDEQPAGASAFTAPPLPERPAAIDIHVHLVGGHVDELLATLDRHRISAAAVLASPHLDPDHPPPPGGDKFAGWRAANERLLEQTQAHRDRLLPFVTVEPAQVEAAELEGWLDRGACGVKLYIGHHSLHPRPLDDPGYAATFALLEQRAVPVLLHVNTVRFEDELDALLRAYPKLEVVCPHLCGSRTDLDRLERILAKHPSLRVDTSHGEGRPGVDGFTNLERERERLRALIGAEPQRFLYGSDLVTLISSGSQAEFSLGRWRGQVEANLGLLAAERFEFLRDGAGPAMLTTGEYRGLALEGEVLEGVLAGNARIWLGGCLGP</sequence>
<reference evidence="4 5" key="1">
    <citation type="submission" date="2014-12" db="EMBL/GenBank/DDBJ databases">
        <title>Genome assembly of Enhygromyxa salina DSM 15201.</title>
        <authorList>
            <person name="Sharma G."/>
            <person name="Subramanian S."/>
        </authorList>
    </citation>
    <scope>NUCLEOTIDE SEQUENCE [LARGE SCALE GENOMIC DNA]</scope>
    <source>
        <strain evidence="4 5">DSM 15201</strain>
    </source>
</reference>
<evidence type="ECO:0000259" key="3">
    <source>
        <dbReference type="Pfam" id="PF04909"/>
    </source>
</evidence>
<dbReference type="PANTHER" id="PTHR21240:SF28">
    <property type="entry name" value="ISO-OROTATE DECARBOXYLASE (EUROFUNG)"/>
    <property type="match status" value="1"/>
</dbReference>
<dbReference type="InterPro" id="IPR006680">
    <property type="entry name" value="Amidohydro-rel"/>
</dbReference>
<evidence type="ECO:0000256" key="2">
    <source>
        <dbReference type="SAM" id="MobiDB-lite"/>
    </source>
</evidence>
<proteinExistence type="predicted"/>
<dbReference type="Gene3D" id="3.20.20.140">
    <property type="entry name" value="Metal-dependent hydrolases"/>
    <property type="match status" value="1"/>
</dbReference>
<dbReference type="GO" id="GO:0016831">
    <property type="term" value="F:carboxy-lyase activity"/>
    <property type="evidence" value="ECO:0007669"/>
    <property type="project" value="InterPro"/>
</dbReference>
<dbReference type="AlphaFoldDB" id="A0A0C2CV41"/>
<evidence type="ECO:0000313" key="4">
    <source>
        <dbReference type="EMBL" id="KIG11732.1"/>
    </source>
</evidence>